<dbReference type="Proteomes" id="UP001341281">
    <property type="component" value="Chromosome 05"/>
</dbReference>
<organism evidence="2 3">
    <name type="scientific">Paspalum notatum var. saurae</name>
    <dbReference type="NCBI Taxonomy" id="547442"/>
    <lineage>
        <taxon>Eukaryota</taxon>
        <taxon>Viridiplantae</taxon>
        <taxon>Streptophyta</taxon>
        <taxon>Embryophyta</taxon>
        <taxon>Tracheophyta</taxon>
        <taxon>Spermatophyta</taxon>
        <taxon>Magnoliopsida</taxon>
        <taxon>Liliopsida</taxon>
        <taxon>Poales</taxon>
        <taxon>Poaceae</taxon>
        <taxon>PACMAD clade</taxon>
        <taxon>Panicoideae</taxon>
        <taxon>Andropogonodae</taxon>
        <taxon>Paspaleae</taxon>
        <taxon>Paspalinae</taxon>
        <taxon>Paspalum</taxon>
    </lineage>
</organism>
<name>A0AAQ3TK94_PASNO</name>
<feature type="compositionally biased region" description="Basic and acidic residues" evidence="1">
    <location>
        <begin position="17"/>
        <end position="33"/>
    </location>
</feature>
<evidence type="ECO:0000256" key="1">
    <source>
        <dbReference type="SAM" id="MobiDB-lite"/>
    </source>
</evidence>
<feature type="compositionally biased region" description="Gly residues" evidence="1">
    <location>
        <begin position="37"/>
        <end position="49"/>
    </location>
</feature>
<gene>
    <name evidence="2" type="ORF">U9M48_023336</name>
</gene>
<feature type="compositionally biased region" description="Basic and acidic residues" evidence="1">
    <location>
        <begin position="57"/>
        <end position="77"/>
    </location>
</feature>
<feature type="region of interest" description="Disordered" evidence="1">
    <location>
        <begin position="17"/>
        <end position="92"/>
    </location>
</feature>
<keyword evidence="3" id="KW-1185">Reference proteome</keyword>
<feature type="compositionally biased region" description="Basic and acidic residues" evidence="1">
    <location>
        <begin position="265"/>
        <end position="278"/>
    </location>
</feature>
<reference evidence="2 3" key="1">
    <citation type="submission" date="2024-02" db="EMBL/GenBank/DDBJ databases">
        <title>High-quality chromosome-scale genome assembly of Pensacola bahiagrass (Paspalum notatum Flugge var. saurae).</title>
        <authorList>
            <person name="Vega J.M."/>
            <person name="Podio M."/>
            <person name="Orjuela J."/>
            <person name="Siena L.A."/>
            <person name="Pessino S.C."/>
            <person name="Combes M.C."/>
            <person name="Mariac C."/>
            <person name="Albertini E."/>
            <person name="Pupilli F."/>
            <person name="Ortiz J.P.A."/>
            <person name="Leblanc O."/>
        </authorList>
    </citation>
    <scope>NUCLEOTIDE SEQUENCE [LARGE SCALE GENOMIC DNA]</scope>
    <source>
        <strain evidence="2">R1</strain>
        <tissue evidence="2">Leaf</tissue>
    </source>
</reference>
<dbReference type="AlphaFoldDB" id="A0AAQ3TK94"/>
<evidence type="ECO:0000313" key="3">
    <source>
        <dbReference type="Proteomes" id="UP001341281"/>
    </source>
</evidence>
<protein>
    <submittedName>
        <fullName evidence="2">Uncharacterized protein</fullName>
    </submittedName>
</protein>
<feature type="region of interest" description="Disordered" evidence="1">
    <location>
        <begin position="262"/>
        <end position="311"/>
    </location>
</feature>
<proteinExistence type="predicted"/>
<dbReference type="EMBL" id="CP144749">
    <property type="protein sequence ID" value="WVZ75263.1"/>
    <property type="molecule type" value="Genomic_DNA"/>
</dbReference>
<accession>A0AAQ3TK94</accession>
<evidence type="ECO:0000313" key="2">
    <source>
        <dbReference type="EMBL" id="WVZ75263.1"/>
    </source>
</evidence>
<sequence length="311" mass="34822">MLIYSPPCRIWATAGMHREEAPHRWSRREKDGRASGPRGGEGHSGGGGAAASAVTVLREEDGGRTEEDEPHQRERRMGNTGAHPVVSAPPYHHVRTRPSAAEARDTLPSRLPFPPGRWQPPFSLRPERSMFLSGSAAVSSEEEAELGQPTLDGDRIRGLIGNLFMSGRSEHHRLPARRRQPALHTRLTLALSVGPCRRSEEIGTAIWFRLERYGDSLKKRTDIEFNLTAQGDQSSTTTTSTMSCIYCDKPTTTSSRAVKKQQNKRMTDENKKMIEENKTVFLEGNRVTSDGPEEGRRRRPNQKYNGSEWVK</sequence>